<dbReference type="RefSeq" id="WP_066201333.1">
    <property type="nucleotide sequence ID" value="NZ_CBCSAS010000014.1"/>
</dbReference>
<dbReference type="Pfam" id="PF02518">
    <property type="entry name" value="HATPase_c"/>
    <property type="match status" value="1"/>
</dbReference>
<dbReference type="AlphaFoldDB" id="A0A179IP61"/>
<dbReference type="Gene3D" id="1.10.287.130">
    <property type="match status" value="1"/>
</dbReference>
<dbReference type="Proteomes" id="UP000243024">
    <property type="component" value="Unassembled WGS sequence"/>
</dbReference>
<evidence type="ECO:0000256" key="3">
    <source>
        <dbReference type="ARBA" id="ARBA00022553"/>
    </source>
</evidence>
<dbReference type="GO" id="GO:0000155">
    <property type="term" value="F:phosphorelay sensor kinase activity"/>
    <property type="evidence" value="ECO:0007669"/>
    <property type="project" value="InterPro"/>
</dbReference>
<dbReference type="SMART" id="SM00387">
    <property type="entry name" value="HATPase_c"/>
    <property type="match status" value="1"/>
</dbReference>
<dbReference type="Pfam" id="PF08448">
    <property type="entry name" value="PAS_4"/>
    <property type="match status" value="1"/>
</dbReference>
<evidence type="ECO:0000256" key="6">
    <source>
        <dbReference type="ARBA" id="ARBA00022777"/>
    </source>
</evidence>
<keyword evidence="12" id="KW-1185">Reference proteome</keyword>
<keyword evidence="7" id="KW-0067">ATP-binding</keyword>
<evidence type="ECO:0000313" key="11">
    <source>
        <dbReference type="EMBL" id="OAR04135.1"/>
    </source>
</evidence>
<dbReference type="Gene3D" id="3.30.565.10">
    <property type="entry name" value="Histidine kinase-like ATPase, C-terminal domain"/>
    <property type="match status" value="1"/>
</dbReference>
<dbReference type="PRINTS" id="PR00344">
    <property type="entry name" value="BCTRLSENSOR"/>
</dbReference>
<keyword evidence="4" id="KW-0808">Transferase</keyword>
<dbReference type="InterPro" id="IPR035965">
    <property type="entry name" value="PAS-like_dom_sf"/>
</dbReference>
<dbReference type="Gene3D" id="3.30.450.20">
    <property type="entry name" value="PAS domain"/>
    <property type="match status" value="1"/>
</dbReference>
<organism evidence="11 12">
    <name type="scientific">Hydrogenibacillus schlegelii</name>
    <name type="common">Bacillus schlegelii</name>
    <dbReference type="NCBI Taxonomy" id="1484"/>
    <lineage>
        <taxon>Bacteria</taxon>
        <taxon>Bacillati</taxon>
        <taxon>Bacillota</taxon>
        <taxon>Bacilli</taxon>
        <taxon>Bacillales</taxon>
        <taxon>Bacillales Family X. Incertae Sedis</taxon>
        <taxon>Hydrogenibacillus</taxon>
    </lineage>
</organism>
<proteinExistence type="predicted"/>
<dbReference type="SMART" id="SM00091">
    <property type="entry name" value="PAS"/>
    <property type="match status" value="2"/>
</dbReference>
<dbReference type="EMBL" id="JXBB01000023">
    <property type="protein sequence ID" value="OAR04135.1"/>
    <property type="molecule type" value="Genomic_DNA"/>
</dbReference>
<evidence type="ECO:0000256" key="4">
    <source>
        <dbReference type="ARBA" id="ARBA00022679"/>
    </source>
</evidence>
<dbReference type="InterPro" id="IPR003661">
    <property type="entry name" value="HisK_dim/P_dom"/>
</dbReference>
<dbReference type="CDD" id="cd00082">
    <property type="entry name" value="HisKA"/>
    <property type="match status" value="1"/>
</dbReference>
<keyword evidence="8" id="KW-0902">Two-component regulatory system</keyword>
<dbReference type="SMART" id="SM00388">
    <property type="entry name" value="HisKA"/>
    <property type="match status" value="1"/>
</dbReference>
<dbReference type="InterPro" id="IPR005467">
    <property type="entry name" value="His_kinase_dom"/>
</dbReference>
<feature type="domain" description="Histidine kinase" evidence="10">
    <location>
        <begin position="229"/>
        <end position="439"/>
    </location>
</feature>
<evidence type="ECO:0000256" key="7">
    <source>
        <dbReference type="ARBA" id="ARBA00022840"/>
    </source>
</evidence>
<keyword evidence="5" id="KW-0547">Nucleotide-binding</keyword>
<dbReference type="SUPFAM" id="SSF47384">
    <property type="entry name" value="Homodimeric domain of signal transducing histidine kinase"/>
    <property type="match status" value="1"/>
</dbReference>
<feature type="region of interest" description="Disordered" evidence="9">
    <location>
        <begin position="443"/>
        <end position="467"/>
    </location>
</feature>
<evidence type="ECO:0000256" key="5">
    <source>
        <dbReference type="ARBA" id="ARBA00022741"/>
    </source>
</evidence>
<dbReference type="STRING" id="1484.SA87_06620"/>
<dbReference type="InterPro" id="IPR003594">
    <property type="entry name" value="HATPase_dom"/>
</dbReference>
<evidence type="ECO:0000259" key="10">
    <source>
        <dbReference type="PROSITE" id="PS50109"/>
    </source>
</evidence>
<protein>
    <recommendedName>
        <fullName evidence="2">histidine kinase</fullName>
        <ecNumber evidence="2">2.7.13.3</ecNumber>
    </recommendedName>
</protein>
<evidence type="ECO:0000256" key="2">
    <source>
        <dbReference type="ARBA" id="ARBA00012438"/>
    </source>
</evidence>
<dbReference type="EC" id="2.7.13.3" evidence="2"/>
<dbReference type="SUPFAM" id="SSF55785">
    <property type="entry name" value="PYP-like sensor domain (PAS domain)"/>
    <property type="match status" value="1"/>
</dbReference>
<dbReference type="OrthoDB" id="9815750at2"/>
<evidence type="ECO:0000313" key="12">
    <source>
        <dbReference type="Proteomes" id="UP000243024"/>
    </source>
</evidence>
<dbReference type="SUPFAM" id="SSF55874">
    <property type="entry name" value="ATPase domain of HSP90 chaperone/DNA topoisomerase II/histidine kinase"/>
    <property type="match status" value="1"/>
</dbReference>
<dbReference type="InterPro" id="IPR036097">
    <property type="entry name" value="HisK_dim/P_sf"/>
</dbReference>
<dbReference type="InterPro" id="IPR004358">
    <property type="entry name" value="Sig_transdc_His_kin-like_C"/>
</dbReference>
<comment type="catalytic activity">
    <reaction evidence="1">
        <text>ATP + protein L-histidine = ADP + protein N-phospho-L-histidine.</text>
        <dbReference type="EC" id="2.7.13.3"/>
    </reaction>
</comment>
<keyword evidence="3" id="KW-0597">Phosphoprotein</keyword>
<sequence length="467" mass="52155">MSERGVFNSALQRFVDHLPLPAAVIDETGRLLVKNTAWTEAAAASSADFVREPPASWPAPQPREDQMFWLPLETADRFRTYLAIRPAAASGEGEKDVRRRALEEAFERYHAAFLVLDRKGRILWMNALFRRWFFVPAAAVGRPIADVFRHLPEEQTPAPKRLIAGGEVREEPFTWMRNGKPLHLVRDSYALGDIGAVLLAFKEIGRYANIDDKILRADRLATIGQMAAGTAHEIRNPLTSLRGFLQLLETSLAEHGLEKEREYVHLMLKEILRINALVDQFLLLGKPQAVRYRKLRLPAVVAEIVPVLAGEAMLHDIVLENRVQEPLPPIIGDPELIKQVLLNIVKNAIEAVERQGTITLTVDVDPEMRTVHLNVHDTGPGIPPYLVDRIFDPFFTTKKDGTGLGLAVCQRIIQDLGGQIRVISKGFGTTMQIVLPYVDDTESGAAEARGRKRDTEDPNGPAPDSIR</sequence>
<name>A0A179IP61_HYDSH</name>
<dbReference type="PANTHER" id="PTHR43065">
    <property type="entry name" value="SENSOR HISTIDINE KINASE"/>
    <property type="match status" value="1"/>
</dbReference>
<dbReference type="InterPro" id="IPR036890">
    <property type="entry name" value="HATPase_C_sf"/>
</dbReference>
<evidence type="ECO:0000256" key="8">
    <source>
        <dbReference type="ARBA" id="ARBA00023012"/>
    </source>
</evidence>
<dbReference type="GO" id="GO:0005524">
    <property type="term" value="F:ATP binding"/>
    <property type="evidence" value="ECO:0007669"/>
    <property type="project" value="UniProtKB-KW"/>
</dbReference>
<dbReference type="PROSITE" id="PS50109">
    <property type="entry name" value="HIS_KIN"/>
    <property type="match status" value="1"/>
</dbReference>
<keyword evidence="6" id="KW-0418">Kinase</keyword>
<evidence type="ECO:0000256" key="1">
    <source>
        <dbReference type="ARBA" id="ARBA00000085"/>
    </source>
</evidence>
<reference evidence="11 12" key="1">
    <citation type="submission" date="2015-09" db="EMBL/GenBank/DDBJ databases">
        <title>Draft genome sequence of Hydrogenibacillus schlegelii DSM 2000.</title>
        <authorList>
            <person name="Hemp J."/>
        </authorList>
    </citation>
    <scope>NUCLEOTIDE SEQUENCE [LARGE SCALE GENOMIC DNA]</scope>
    <source>
        <strain evidence="11 12">MA 48</strain>
    </source>
</reference>
<dbReference type="InterPro" id="IPR013656">
    <property type="entry name" value="PAS_4"/>
</dbReference>
<comment type="caution">
    <text evidence="11">The sequence shown here is derived from an EMBL/GenBank/DDBJ whole genome shotgun (WGS) entry which is preliminary data.</text>
</comment>
<evidence type="ECO:0000256" key="9">
    <source>
        <dbReference type="SAM" id="MobiDB-lite"/>
    </source>
</evidence>
<dbReference type="PANTHER" id="PTHR43065:SF10">
    <property type="entry name" value="PEROXIDE STRESS-ACTIVATED HISTIDINE KINASE MAK3"/>
    <property type="match status" value="1"/>
</dbReference>
<gene>
    <name evidence="11" type="ORF">SA87_06620</name>
</gene>
<dbReference type="InterPro" id="IPR000014">
    <property type="entry name" value="PAS"/>
</dbReference>
<dbReference type="Pfam" id="PF00512">
    <property type="entry name" value="HisKA"/>
    <property type="match status" value="1"/>
</dbReference>
<accession>A0A179IP61</accession>